<dbReference type="InterPro" id="IPR018060">
    <property type="entry name" value="HTH_AraC"/>
</dbReference>
<keyword evidence="2 7" id="KW-0238">DNA-binding</keyword>
<sequence length="287" mass="31678">MPARISAWRPRLDGVVEVLHAHLDGHAYPMHAHDTWTLLIIDDGAVRYDLDRHERGAFGDLVTLLPPHVPHNGASATPGGFHKRVFYLAPDRLPDALIGAAVDNPTVGDPSLRGRVAALHRVIRQPGEEFEAQVRLADVIERLRAWHGRPALPGRLDRAPAYRLRDLLEEHVVPGLSLDEAARALHFHPAYLVRSFTREFGMSPHRYLVSRRVDLARRLIVAGEPLGSAAVDSGFYDQPHLVRHFRRILGVSPRAFAPASGAAARQQDGAGTGHEQDQAGEGQRRDG</sequence>
<evidence type="ECO:0000313" key="7">
    <source>
        <dbReference type="EMBL" id="MBB4764260.1"/>
    </source>
</evidence>
<evidence type="ECO:0000256" key="4">
    <source>
        <dbReference type="ARBA" id="ARBA00023163"/>
    </source>
</evidence>
<proteinExistence type="predicted"/>
<dbReference type="InterPro" id="IPR003313">
    <property type="entry name" value="AraC-bd"/>
</dbReference>
<dbReference type="GO" id="GO:0043565">
    <property type="term" value="F:sequence-specific DNA binding"/>
    <property type="evidence" value="ECO:0007669"/>
    <property type="project" value="InterPro"/>
</dbReference>
<keyword evidence="4" id="KW-0804">Transcription</keyword>
<dbReference type="InterPro" id="IPR050204">
    <property type="entry name" value="AraC_XylS_family_regulators"/>
</dbReference>
<comment type="caution">
    <text evidence="7">The sequence shown here is derived from an EMBL/GenBank/DDBJ whole genome shotgun (WGS) entry which is preliminary data.</text>
</comment>
<dbReference type="InterPro" id="IPR018062">
    <property type="entry name" value="HTH_AraC-typ_CS"/>
</dbReference>
<evidence type="ECO:0000256" key="3">
    <source>
        <dbReference type="ARBA" id="ARBA00023159"/>
    </source>
</evidence>
<evidence type="ECO:0000256" key="5">
    <source>
        <dbReference type="SAM" id="MobiDB-lite"/>
    </source>
</evidence>
<accession>A0A7W7I0P0</accession>
<dbReference type="GO" id="GO:0003700">
    <property type="term" value="F:DNA-binding transcription factor activity"/>
    <property type="evidence" value="ECO:0007669"/>
    <property type="project" value="InterPro"/>
</dbReference>
<dbReference type="AlphaFoldDB" id="A0A7W7I0P0"/>
<protein>
    <submittedName>
        <fullName evidence="7">AraC-like DNA-binding protein</fullName>
    </submittedName>
</protein>
<dbReference type="Proteomes" id="UP000578112">
    <property type="component" value="Unassembled WGS sequence"/>
</dbReference>
<dbReference type="InterPro" id="IPR009057">
    <property type="entry name" value="Homeodomain-like_sf"/>
</dbReference>
<dbReference type="SUPFAM" id="SSF46689">
    <property type="entry name" value="Homeodomain-like"/>
    <property type="match status" value="2"/>
</dbReference>
<feature type="compositionally biased region" description="Basic and acidic residues" evidence="5">
    <location>
        <begin position="274"/>
        <end position="287"/>
    </location>
</feature>
<evidence type="ECO:0000259" key="6">
    <source>
        <dbReference type="PROSITE" id="PS01124"/>
    </source>
</evidence>
<feature type="domain" description="HTH araC/xylS-type" evidence="6">
    <location>
        <begin position="162"/>
        <end position="259"/>
    </location>
</feature>
<name>A0A7W7I0P0_9ACTN</name>
<dbReference type="PROSITE" id="PS01124">
    <property type="entry name" value="HTH_ARAC_FAMILY_2"/>
    <property type="match status" value="1"/>
</dbReference>
<dbReference type="PANTHER" id="PTHR46796">
    <property type="entry name" value="HTH-TYPE TRANSCRIPTIONAL ACTIVATOR RHAS-RELATED"/>
    <property type="match status" value="1"/>
</dbReference>
<dbReference type="SUPFAM" id="SSF51215">
    <property type="entry name" value="Regulatory protein AraC"/>
    <property type="match status" value="1"/>
</dbReference>
<evidence type="ECO:0000256" key="1">
    <source>
        <dbReference type="ARBA" id="ARBA00023015"/>
    </source>
</evidence>
<evidence type="ECO:0000313" key="8">
    <source>
        <dbReference type="Proteomes" id="UP000578112"/>
    </source>
</evidence>
<dbReference type="Gene3D" id="1.10.10.60">
    <property type="entry name" value="Homeodomain-like"/>
    <property type="match status" value="1"/>
</dbReference>
<gene>
    <name evidence="7" type="ORF">BJ971_004816</name>
</gene>
<keyword evidence="3" id="KW-0010">Activator</keyword>
<dbReference type="Pfam" id="PF12833">
    <property type="entry name" value="HTH_18"/>
    <property type="match status" value="1"/>
</dbReference>
<feature type="region of interest" description="Disordered" evidence="5">
    <location>
        <begin position="259"/>
        <end position="287"/>
    </location>
</feature>
<dbReference type="PROSITE" id="PS00041">
    <property type="entry name" value="HTH_ARAC_FAMILY_1"/>
    <property type="match status" value="1"/>
</dbReference>
<keyword evidence="8" id="KW-1185">Reference proteome</keyword>
<dbReference type="Pfam" id="PF02311">
    <property type="entry name" value="AraC_binding"/>
    <property type="match status" value="1"/>
</dbReference>
<evidence type="ECO:0000256" key="2">
    <source>
        <dbReference type="ARBA" id="ARBA00023125"/>
    </source>
</evidence>
<dbReference type="SMART" id="SM00342">
    <property type="entry name" value="HTH_ARAC"/>
    <property type="match status" value="1"/>
</dbReference>
<reference evidence="7 8" key="1">
    <citation type="submission" date="2020-08" db="EMBL/GenBank/DDBJ databases">
        <title>Sequencing the genomes of 1000 actinobacteria strains.</title>
        <authorList>
            <person name="Klenk H.-P."/>
        </authorList>
    </citation>
    <scope>NUCLEOTIDE SEQUENCE [LARGE SCALE GENOMIC DNA]</scope>
    <source>
        <strain evidence="7 8">DSM 43149</strain>
    </source>
</reference>
<keyword evidence="1" id="KW-0805">Transcription regulation</keyword>
<organism evidence="7 8">
    <name type="scientific">Actinoplanes digitatis</name>
    <dbReference type="NCBI Taxonomy" id="1868"/>
    <lineage>
        <taxon>Bacteria</taxon>
        <taxon>Bacillati</taxon>
        <taxon>Actinomycetota</taxon>
        <taxon>Actinomycetes</taxon>
        <taxon>Micromonosporales</taxon>
        <taxon>Micromonosporaceae</taxon>
        <taxon>Actinoplanes</taxon>
    </lineage>
</organism>
<dbReference type="InterPro" id="IPR037923">
    <property type="entry name" value="HTH-like"/>
</dbReference>
<dbReference type="PANTHER" id="PTHR46796:SF2">
    <property type="entry name" value="TRANSCRIPTIONAL REGULATORY PROTEIN"/>
    <property type="match status" value="1"/>
</dbReference>
<dbReference type="EMBL" id="JACHNH010000001">
    <property type="protein sequence ID" value="MBB4764260.1"/>
    <property type="molecule type" value="Genomic_DNA"/>
</dbReference>